<feature type="transmembrane region" description="Helical" evidence="1">
    <location>
        <begin position="74"/>
        <end position="91"/>
    </location>
</feature>
<proteinExistence type="predicted"/>
<keyword evidence="1" id="KW-1133">Transmembrane helix</keyword>
<keyword evidence="1" id="KW-0812">Transmembrane</keyword>
<dbReference type="PANTHER" id="PTHR48098">
    <property type="entry name" value="ENTEROCHELIN ESTERASE-RELATED"/>
    <property type="match status" value="1"/>
</dbReference>
<feature type="transmembrane region" description="Helical" evidence="1">
    <location>
        <begin position="12"/>
        <end position="31"/>
    </location>
</feature>
<feature type="transmembrane region" description="Helical" evidence="1">
    <location>
        <begin position="38"/>
        <end position="59"/>
    </location>
</feature>
<dbReference type="InterPro" id="IPR029058">
    <property type="entry name" value="AB_hydrolase_fold"/>
</dbReference>
<evidence type="ECO:0000313" key="3">
    <source>
        <dbReference type="Proteomes" id="UP000279275"/>
    </source>
</evidence>
<dbReference type="OrthoDB" id="3723842at2"/>
<dbReference type="SUPFAM" id="SSF53474">
    <property type="entry name" value="alpha/beta-Hydrolases"/>
    <property type="match status" value="1"/>
</dbReference>
<reference evidence="2 3" key="1">
    <citation type="submission" date="2018-10" db="EMBL/GenBank/DDBJ databases">
        <title>Isolation from cow dung.</title>
        <authorList>
            <person name="Ling L."/>
        </authorList>
    </citation>
    <scope>NUCLEOTIDE SEQUENCE [LARGE SCALE GENOMIC DNA]</scope>
    <source>
        <strain evidence="2 3">NEAU-LL90</strain>
    </source>
</reference>
<gene>
    <name evidence="2" type="ORF">EBN03_14275</name>
</gene>
<dbReference type="Proteomes" id="UP000279275">
    <property type="component" value="Unassembled WGS sequence"/>
</dbReference>
<dbReference type="GO" id="GO:0016747">
    <property type="term" value="F:acyltransferase activity, transferring groups other than amino-acyl groups"/>
    <property type="evidence" value="ECO:0007669"/>
    <property type="project" value="TreeGrafter"/>
</dbReference>
<dbReference type="PANTHER" id="PTHR48098:SF1">
    <property type="entry name" value="DIACYLGLYCEROL ACYLTRANSFERASE_MYCOLYLTRANSFERASE AG85A"/>
    <property type="match status" value="1"/>
</dbReference>
<evidence type="ECO:0000256" key="1">
    <source>
        <dbReference type="SAM" id="Phobius"/>
    </source>
</evidence>
<dbReference type="Pfam" id="PF00756">
    <property type="entry name" value="Esterase"/>
    <property type="match status" value="1"/>
</dbReference>
<protein>
    <submittedName>
        <fullName evidence="2">Esterase</fullName>
    </submittedName>
</protein>
<keyword evidence="1" id="KW-0472">Membrane</keyword>
<accession>A0A3M2L3Q4</accession>
<organism evidence="2 3">
    <name type="scientific">Nocardia stercoris</name>
    <dbReference type="NCBI Taxonomy" id="2483361"/>
    <lineage>
        <taxon>Bacteria</taxon>
        <taxon>Bacillati</taxon>
        <taxon>Actinomycetota</taxon>
        <taxon>Actinomycetes</taxon>
        <taxon>Mycobacteriales</taxon>
        <taxon>Nocardiaceae</taxon>
        <taxon>Nocardia</taxon>
    </lineage>
</organism>
<sequence length="433" mass="44945">MAGTFDLSLLSGPLPGTLTLLGAAGAAWLLIGPARWYFRYGLPIAAAVAALATGAGYWVVEKSWRPLPEPLDPALYLLAGATLLALLLVIPRIVVAPSAAVAVTSVVAASAVLVAAGARANVIYGSYPSLRAALGFTDVAHVDLDQVAPQPKTITGRPLQSAWRDPGGLPGGGRILTTAIDPLISGFTARPAQIYLPPAYFANPRPLLPVLILLAGAPGAPQDWIVSGRLVETMDEFAHAHEGLAPVVVVADGTGSPLGDPLCLDSKLGNAATYLSSDVPAWIRAHLQIDPYPAAWAIGGVSYGGTCALQLATNYPQMFPTFVDISGQDEPSLGDRQRTVNAAFGGDTDALLRVNPLDLLRTRSFPGSAGAFAVGADDAFHRPQVERVYHAAQQAGLDVRLALQPGAHSAAVAAAALHDELPWLATRLGLTTD</sequence>
<keyword evidence="3" id="KW-1185">Reference proteome</keyword>
<dbReference type="InterPro" id="IPR050583">
    <property type="entry name" value="Mycobacterial_A85_antigen"/>
</dbReference>
<name>A0A3M2L3Q4_9NOCA</name>
<evidence type="ECO:0000313" key="2">
    <source>
        <dbReference type="EMBL" id="RMI32171.1"/>
    </source>
</evidence>
<comment type="caution">
    <text evidence="2">The sequence shown here is derived from an EMBL/GenBank/DDBJ whole genome shotgun (WGS) entry which is preliminary data.</text>
</comment>
<dbReference type="Gene3D" id="3.40.50.1820">
    <property type="entry name" value="alpha/beta hydrolase"/>
    <property type="match status" value="1"/>
</dbReference>
<dbReference type="EMBL" id="RFFH01000005">
    <property type="protein sequence ID" value="RMI32171.1"/>
    <property type="molecule type" value="Genomic_DNA"/>
</dbReference>
<feature type="transmembrane region" description="Helical" evidence="1">
    <location>
        <begin position="98"/>
        <end position="118"/>
    </location>
</feature>
<dbReference type="AlphaFoldDB" id="A0A3M2L3Q4"/>
<dbReference type="InterPro" id="IPR000801">
    <property type="entry name" value="Esterase-like"/>
</dbReference>